<protein>
    <recommendedName>
        <fullName evidence="3">STAS/SEC14 domain-containing protein</fullName>
    </recommendedName>
</protein>
<evidence type="ECO:0000313" key="2">
    <source>
        <dbReference type="Proteomes" id="UP001212803"/>
    </source>
</evidence>
<keyword evidence="2" id="KW-1185">Reference proteome</keyword>
<gene>
    <name evidence="1" type="ORF">O0235_10350</name>
</gene>
<dbReference type="Proteomes" id="UP001212803">
    <property type="component" value="Chromosome"/>
</dbReference>
<name>A0ABY7M3Q9_9CHLR</name>
<reference evidence="1 2" key="1">
    <citation type="journal article" date="2023" name="ISME J.">
        <title>Thermophilic Dehalococcoidia with unusual traits shed light on an unexpected past.</title>
        <authorList>
            <person name="Palmer M."/>
            <person name="Covington J.K."/>
            <person name="Zhou E.M."/>
            <person name="Thomas S.C."/>
            <person name="Habib N."/>
            <person name="Seymour C.O."/>
            <person name="Lai D."/>
            <person name="Johnston J."/>
            <person name="Hashimi A."/>
            <person name="Jiao J.Y."/>
            <person name="Muok A.R."/>
            <person name="Liu L."/>
            <person name="Xian W.D."/>
            <person name="Zhi X.Y."/>
            <person name="Li M.M."/>
            <person name="Silva L.P."/>
            <person name="Bowen B.P."/>
            <person name="Louie K."/>
            <person name="Briegel A."/>
            <person name="Pett-Ridge J."/>
            <person name="Weber P.K."/>
            <person name="Tocheva E.I."/>
            <person name="Woyke T."/>
            <person name="Northen T.R."/>
            <person name="Mayali X."/>
            <person name="Li W.J."/>
            <person name="Hedlund B.P."/>
        </authorList>
    </citation>
    <scope>NUCLEOTIDE SEQUENCE [LARGE SCALE GENOMIC DNA]</scope>
    <source>
        <strain evidence="1 2">YIM 72310</strain>
    </source>
</reference>
<evidence type="ECO:0000313" key="1">
    <source>
        <dbReference type="EMBL" id="WBL35189.1"/>
    </source>
</evidence>
<sequence>MLRGMYTVRVTPEGRLVAEVSGRLSTEEALRLISQGFALAEAGAITDLLVDVRGVERGPGQWLVLGALLASRMADPMRLAVVAGTAQEPAARRILRYSGLRNRATVVMDEPAAARWFAERFREGAREGSRARRRAAVERERAGEAAAEEFRPKAG</sequence>
<evidence type="ECO:0008006" key="3">
    <source>
        <dbReference type="Google" id="ProtNLM"/>
    </source>
</evidence>
<dbReference type="RefSeq" id="WP_270055717.1">
    <property type="nucleotide sequence ID" value="NZ_CP115149.1"/>
</dbReference>
<organism evidence="1 2">
    <name type="scientific">Tepidiforma flava</name>
    <dbReference type="NCBI Taxonomy" id="3004094"/>
    <lineage>
        <taxon>Bacteria</taxon>
        <taxon>Bacillati</taxon>
        <taxon>Chloroflexota</taxon>
        <taxon>Tepidiformia</taxon>
        <taxon>Tepidiformales</taxon>
        <taxon>Tepidiformaceae</taxon>
        <taxon>Tepidiforma</taxon>
    </lineage>
</organism>
<dbReference type="EMBL" id="CP115149">
    <property type="protein sequence ID" value="WBL35189.1"/>
    <property type="molecule type" value="Genomic_DNA"/>
</dbReference>
<proteinExistence type="predicted"/>
<accession>A0ABY7M3Q9</accession>